<evidence type="ECO:0000256" key="1">
    <source>
        <dbReference type="SAM" id="SignalP"/>
    </source>
</evidence>
<name>A0A1Q9CUX3_SYMMI</name>
<evidence type="ECO:0000313" key="3">
    <source>
        <dbReference type="EMBL" id="OLP86718.1"/>
    </source>
</evidence>
<dbReference type="OrthoDB" id="419920at2759"/>
<dbReference type="Proteomes" id="UP000186817">
    <property type="component" value="Unassembled WGS sequence"/>
</dbReference>
<keyword evidence="4" id="KW-1185">Reference proteome</keyword>
<gene>
    <name evidence="3" type="ORF">AK812_SmicGene32133</name>
</gene>
<accession>A0A1Q9CUX3</accession>
<feature type="chain" id="PRO_5012480643" description="Glycosyltransferase 61 catalytic domain-containing protein" evidence="1">
    <location>
        <begin position="24"/>
        <end position="842"/>
    </location>
</feature>
<sequence length="842" mass="90995">MCAGFSICVKILFRLQLLKVGQSGFGKGMVLATSSAERLGYTFVHPCRVPFQENQTNNVDEMRRCLPLPAANGLNRARVDCVDPALRLVAGLGTEPEATVPDAQNVAVSAVSQLGPKHAFRLVPDITYGHFIQARWQGTFTGFEVVDMEVQVVYGALASVPVDVGVAFTSRVDLPRLGQVLPVSLGPLARCQTTSSFPPTVQISTCGQDPQPSRNVFNVFLRAPDGRNMDVSLTVPGEPIVQGFTLLVDGAEAVFTPQQLVHWQSAEHFPFLILDDVDIDLWGILIDFPKDPDFQLHALDVQVSTAFGEGFYLQPVSPFIGQAGGGRLLVRLDPNRKPRTGMSLIQFPVTRPLQAQGSPASVAFSLPLFNFWRVALCSAMGPNGEGCELGENREVFANGGFDPSEPSSAQVFRATTGSTPIHVGTWDSFRSVEAAGMWTLLLVLLAPPSLGMRDWGGAAITRLTAHLRGAFSDDDTNMHELGTLHGLEDLENLRAGVASALSSPYSIVNFSTPAWEIPMDMSEDPPYADAFRKLNSSYAQYGATQNSIYISSNSGKFMDGVRTLEQTDGSSEHAALGFGGTRVSAAEMQDNAATKHLVVQASYPGGPGYFGHAIDNVFPRVLSVFPGAKSAGYKLSVVVPKTSREFFSHNTQVLFEQMGVEVLEEIPKTPHRMAGVTNVASWDRLVRHNTRNVIRDELFRGLTPAACSGGTEDGASQGGWSKVFLSRRSGTRNGRSVEGEELLEAKLQKSGFHILDDPGSMPVHELARKLYTSTCCLAGFAGTALLNVVFLPDGAKLVEYNPTGLYADYWEWAHALNMSYVHTVPSLRIGAGEADKLAELAA</sequence>
<feature type="domain" description="Glycosyltransferase 61 catalytic" evidence="2">
    <location>
        <begin position="610"/>
        <end position="798"/>
    </location>
</feature>
<reference evidence="3 4" key="1">
    <citation type="submission" date="2016-02" db="EMBL/GenBank/DDBJ databases">
        <title>Genome analysis of coral dinoflagellate symbionts highlights evolutionary adaptations to a symbiotic lifestyle.</title>
        <authorList>
            <person name="Aranda M."/>
            <person name="Li Y."/>
            <person name="Liew Y.J."/>
            <person name="Baumgarten S."/>
            <person name="Simakov O."/>
            <person name="Wilson M."/>
            <person name="Piel J."/>
            <person name="Ashoor H."/>
            <person name="Bougouffa S."/>
            <person name="Bajic V.B."/>
            <person name="Ryu T."/>
            <person name="Ravasi T."/>
            <person name="Bayer T."/>
            <person name="Micklem G."/>
            <person name="Kim H."/>
            <person name="Bhak J."/>
            <person name="Lajeunesse T.C."/>
            <person name="Voolstra C.R."/>
        </authorList>
    </citation>
    <scope>NUCLEOTIDE SEQUENCE [LARGE SCALE GENOMIC DNA]</scope>
    <source>
        <strain evidence="3 4">CCMP2467</strain>
    </source>
</reference>
<evidence type="ECO:0000313" key="4">
    <source>
        <dbReference type="Proteomes" id="UP000186817"/>
    </source>
</evidence>
<comment type="caution">
    <text evidence="3">The sequence shown here is derived from an EMBL/GenBank/DDBJ whole genome shotgun (WGS) entry which is preliminary data.</text>
</comment>
<proteinExistence type="predicted"/>
<dbReference type="InterPro" id="IPR049625">
    <property type="entry name" value="Glyco_transf_61_cat"/>
</dbReference>
<keyword evidence="1" id="KW-0732">Signal</keyword>
<dbReference type="GO" id="GO:0016757">
    <property type="term" value="F:glycosyltransferase activity"/>
    <property type="evidence" value="ECO:0007669"/>
    <property type="project" value="InterPro"/>
</dbReference>
<organism evidence="3 4">
    <name type="scientific">Symbiodinium microadriaticum</name>
    <name type="common">Dinoflagellate</name>
    <name type="synonym">Zooxanthella microadriatica</name>
    <dbReference type="NCBI Taxonomy" id="2951"/>
    <lineage>
        <taxon>Eukaryota</taxon>
        <taxon>Sar</taxon>
        <taxon>Alveolata</taxon>
        <taxon>Dinophyceae</taxon>
        <taxon>Suessiales</taxon>
        <taxon>Symbiodiniaceae</taxon>
        <taxon>Symbiodinium</taxon>
    </lineage>
</organism>
<dbReference type="EMBL" id="LSRX01000902">
    <property type="protein sequence ID" value="OLP86718.1"/>
    <property type="molecule type" value="Genomic_DNA"/>
</dbReference>
<feature type="signal peptide" evidence="1">
    <location>
        <begin position="1"/>
        <end position="23"/>
    </location>
</feature>
<protein>
    <recommendedName>
        <fullName evidence="2">Glycosyltransferase 61 catalytic domain-containing protein</fullName>
    </recommendedName>
</protein>
<evidence type="ECO:0000259" key="2">
    <source>
        <dbReference type="Pfam" id="PF04577"/>
    </source>
</evidence>
<dbReference type="AlphaFoldDB" id="A0A1Q9CUX3"/>
<dbReference type="Pfam" id="PF04577">
    <property type="entry name" value="Glyco_transf_61"/>
    <property type="match status" value="1"/>
</dbReference>